<name>A0A7J7I4Y5_CAMSI</name>
<dbReference type="Gene3D" id="1.10.10.60">
    <property type="entry name" value="Homeodomain-like"/>
    <property type="match status" value="2"/>
</dbReference>
<organism evidence="11 12">
    <name type="scientific">Camellia sinensis</name>
    <name type="common">Tea plant</name>
    <name type="synonym">Thea sinensis</name>
    <dbReference type="NCBI Taxonomy" id="4442"/>
    <lineage>
        <taxon>Eukaryota</taxon>
        <taxon>Viridiplantae</taxon>
        <taxon>Streptophyta</taxon>
        <taxon>Embryophyta</taxon>
        <taxon>Tracheophyta</taxon>
        <taxon>Spermatophyta</taxon>
        <taxon>Magnoliopsida</taxon>
        <taxon>eudicotyledons</taxon>
        <taxon>Gunneridae</taxon>
        <taxon>Pentapetalae</taxon>
        <taxon>asterids</taxon>
        <taxon>Ericales</taxon>
        <taxon>Theaceae</taxon>
        <taxon>Camellia</taxon>
    </lineage>
</organism>
<gene>
    <name evidence="11" type="ORF">HYC85_001188</name>
</gene>
<dbReference type="GO" id="GO:0045893">
    <property type="term" value="P:positive regulation of DNA-templated transcription"/>
    <property type="evidence" value="ECO:0007669"/>
    <property type="project" value="UniProtKB-ARBA"/>
</dbReference>
<evidence type="ECO:0000256" key="1">
    <source>
        <dbReference type="ARBA" id="ARBA00004123"/>
    </source>
</evidence>
<protein>
    <submittedName>
        <fullName evidence="11">Uncharacterized protein</fullName>
    </submittedName>
</protein>
<dbReference type="EMBL" id="JACBKZ010000001">
    <property type="protein sequence ID" value="KAF5959979.1"/>
    <property type="molecule type" value="Genomic_DNA"/>
</dbReference>
<dbReference type="AlphaFoldDB" id="A0A7J7I4Y5"/>
<keyword evidence="3" id="KW-0805">Transcription regulation</keyword>
<sequence length="303" mass="34593">MGCDKSTEKPKPKQKQKQKQKHKKGLWSPDEDQRLRNHILEHGHGCWSSVPINAGLQRNGKSCRLRWINYLRPGLKRGMFTASEEQTILTLHAMLGNKWSQIAQHLYGRTDNEIKNYWHSYLKKKVAKMEQTEPQNNTKLMSPNTESSLSSHKSTPRNPSFESFEHMEGSSTNTNQSLPQIFNFPTEPACLQNNLPKLLFAEWLSLDQFQGQDFGNSGEPAISNKDAALDHNPNFQDSFLNGLLANEGSFGCEFHQELSNGSADEMFQHPQFKSEDWFLESELVNLITEDDLNMNNGCVYEGC</sequence>
<evidence type="ECO:0000259" key="10">
    <source>
        <dbReference type="PROSITE" id="PS51294"/>
    </source>
</evidence>
<feature type="compositionally biased region" description="Polar residues" evidence="8">
    <location>
        <begin position="132"/>
        <end position="161"/>
    </location>
</feature>
<keyword evidence="5" id="KW-0010">Activator</keyword>
<dbReference type="Pfam" id="PF00249">
    <property type="entry name" value="Myb_DNA-binding"/>
    <property type="match status" value="2"/>
</dbReference>
<dbReference type="InterPro" id="IPR051953">
    <property type="entry name" value="Plant_SW-associated_TFs"/>
</dbReference>
<evidence type="ECO:0000256" key="6">
    <source>
        <dbReference type="ARBA" id="ARBA00023163"/>
    </source>
</evidence>
<feature type="domain" description="Myb-like" evidence="9">
    <location>
        <begin position="72"/>
        <end position="122"/>
    </location>
</feature>
<dbReference type="PROSITE" id="PS51294">
    <property type="entry name" value="HTH_MYB"/>
    <property type="match status" value="2"/>
</dbReference>
<comment type="subcellular location">
    <subcellularLocation>
        <location evidence="1">Nucleus</location>
    </subcellularLocation>
</comment>
<proteinExistence type="predicted"/>
<dbReference type="InterPro" id="IPR009057">
    <property type="entry name" value="Homeodomain-like_sf"/>
</dbReference>
<evidence type="ECO:0000256" key="3">
    <source>
        <dbReference type="ARBA" id="ARBA00023015"/>
    </source>
</evidence>
<dbReference type="FunFam" id="1.10.10.60:FF:000371">
    <property type="entry name" value="MYB transcription factor"/>
    <property type="match status" value="1"/>
</dbReference>
<reference evidence="12" key="1">
    <citation type="journal article" date="2020" name="Nat. Commun.">
        <title>Genome assembly of wild tea tree DASZ reveals pedigree and selection history of tea varieties.</title>
        <authorList>
            <person name="Zhang W."/>
            <person name="Zhang Y."/>
            <person name="Qiu H."/>
            <person name="Guo Y."/>
            <person name="Wan H."/>
            <person name="Zhang X."/>
            <person name="Scossa F."/>
            <person name="Alseekh S."/>
            <person name="Zhang Q."/>
            <person name="Wang P."/>
            <person name="Xu L."/>
            <person name="Schmidt M.H."/>
            <person name="Jia X."/>
            <person name="Li D."/>
            <person name="Zhu A."/>
            <person name="Guo F."/>
            <person name="Chen W."/>
            <person name="Ni D."/>
            <person name="Usadel B."/>
            <person name="Fernie A.R."/>
            <person name="Wen W."/>
        </authorList>
    </citation>
    <scope>NUCLEOTIDE SEQUENCE [LARGE SCALE GENOMIC DNA]</scope>
    <source>
        <strain evidence="12">cv. G240</strain>
    </source>
</reference>
<keyword evidence="7" id="KW-0539">Nucleus</keyword>
<keyword evidence="4" id="KW-0238">DNA-binding</keyword>
<feature type="region of interest" description="Disordered" evidence="8">
    <location>
        <begin position="1"/>
        <end position="31"/>
    </location>
</feature>
<evidence type="ECO:0000256" key="8">
    <source>
        <dbReference type="SAM" id="MobiDB-lite"/>
    </source>
</evidence>
<dbReference type="CDD" id="cd00167">
    <property type="entry name" value="SANT"/>
    <property type="match status" value="2"/>
</dbReference>
<dbReference type="PANTHER" id="PTHR47997:SF11">
    <property type="entry name" value="TRANSCRIPTION FACTOR LAF1"/>
    <property type="match status" value="1"/>
</dbReference>
<accession>A0A7J7I4Y5</accession>
<evidence type="ECO:0000259" key="9">
    <source>
        <dbReference type="PROSITE" id="PS50090"/>
    </source>
</evidence>
<reference evidence="11 12" key="2">
    <citation type="submission" date="2020-07" db="EMBL/GenBank/DDBJ databases">
        <title>Genome assembly of wild tea tree DASZ reveals pedigree and selection history of tea varieties.</title>
        <authorList>
            <person name="Zhang W."/>
        </authorList>
    </citation>
    <scope>NUCLEOTIDE SEQUENCE [LARGE SCALE GENOMIC DNA]</scope>
    <source>
        <strain evidence="12">cv. G240</strain>
        <tissue evidence="11">Leaf</tissue>
    </source>
</reference>
<feature type="domain" description="HTH myb-type" evidence="10">
    <location>
        <begin position="19"/>
        <end position="71"/>
    </location>
</feature>
<feature type="domain" description="HTH myb-type" evidence="10">
    <location>
        <begin position="72"/>
        <end position="126"/>
    </location>
</feature>
<dbReference type="SMART" id="SM00717">
    <property type="entry name" value="SANT"/>
    <property type="match status" value="2"/>
</dbReference>
<evidence type="ECO:0000313" key="11">
    <source>
        <dbReference type="EMBL" id="KAF5959979.1"/>
    </source>
</evidence>
<feature type="compositionally biased region" description="Basic and acidic residues" evidence="8">
    <location>
        <begin position="1"/>
        <end position="11"/>
    </location>
</feature>
<dbReference type="PANTHER" id="PTHR47997">
    <property type="entry name" value="MYB DOMAIN PROTEIN 55"/>
    <property type="match status" value="1"/>
</dbReference>
<dbReference type="InterPro" id="IPR001005">
    <property type="entry name" value="SANT/Myb"/>
</dbReference>
<evidence type="ECO:0000256" key="5">
    <source>
        <dbReference type="ARBA" id="ARBA00023159"/>
    </source>
</evidence>
<dbReference type="GO" id="GO:0005634">
    <property type="term" value="C:nucleus"/>
    <property type="evidence" value="ECO:0007669"/>
    <property type="project" value="UniProtKB-SubCell"/>
</dbReference>
<keyword evidence="2" id="KW-0677">Repeat</keyword>
<dbReference type="FunFam" id="1.10.10.60:FF:000077">
    <property type="entry name" value="MYB transcription factor"/>
    <property type="match status" value="1"/>
</dbReference>
<dbReference type="PROSITE" id="PS50090">
    <property type="entry name" value="MYB_LIKE"/>
    <property type="match status" value="2"/>
</dbReference>
<feature type="compositionally biased region" description="Basic residues" evidence="8">
    <location>
        <begin position="12"/>
        <end position="25"/>
    </location>
</feature>
<comment type="caution">
    <text evidence="11">The sequence shown here is derived from an EMBL/GenBank/DDBJ whole genome shotgun (WGS) entry which is preliminary data.</text>
</comment>
<dbReference type="GO" id="GO:0003677">
    <property type="term" value="F:DNA binding"/>
    <property type="evidence" value="ECO:0007669"/>
    <property type="project" value="UniProtKB-KW"/>
</dbReference>
<evidence type="ECO:0000256" key="2">
    <source>
        <dbReference type="ARBA" id="ARBA00022737"/>
    </source>
</evidence>
<evidence type="ECO:0000256" key="7">
    <source>
        <dbReference type="ARBA" id="ARBA00023242"/>
    </source>
</evidence>
<evidence type="ECO:0000256" key="4">
    <source>
        <dbReference type="ARBA" id="ARBA00023125"/>
    </source>
</evidence>
<dbReference type="SUPFAM" id="SSF46689">
    <property type="entry name" value="Homeodomain-like"/>
    <property type="match status" value="1"/>
</dbReference>
<feature type="compositionally biased region" description="Polar residues" evidence="8">
    <location>
        <begin position="169"/>
        <end position="179"/>
    </location>
</feature>
<feature type="domain" description="Myb-like" evidence="9">
    <location>
        <begin position="19"/>
        <end position="71"/>
    </location>
</feature>
<dbReference type="InterPro" id="IPR017930">
    <property type="entry name" value="Myb_dom"/>
</dbReference>
<feature type="region of interest" description="Disordered" evidence="8">
    <location>
        <begin position="129"/>
        <end position="179"/>
    </location>
</feature>
<keyword evidence="6" id="KW-0804">Transcription</keyword>
<keyword evidence="12" id="KW-1185">Reference proteome</keyword>
<dbReference type="Proteomes" id="UP000593564">
    <property type="component" value="Unassembled WGS sequence"/>
</dbReference>
<evidence type="ECO:0000313" key="12">
    <source>
        <dbReference type="Proteomes" id="UP000593564"/>
    </source>
</evidence>